<keyword evidence="6" id="KW-0677">Repeat</keyword>
<dbReference type="Pfam" id="PF01404">
    <property type="entry name" value="Ephrin_lbd"/>
    <property type="match status" value="1"/>
</dbReference>
<dbReference type="InterPro" id="IPR000719">
    <property type="entry name" value="Prot_kinase_dom"/>
</dbReference>
<dbReference type="InterPro" id="IPR013783">
    <property type="entry name" value="Ig-like_fold"/>
</dbReference>
<dbReference type="InterPro" id="IPR001090">
    <property type="entry name" value="Ephrin_rcpt_lig-bd_dom"/>
</dbReference>
<dbReference type="FunFam" id="2.10.50.10:FF:000001">
    <property type="entry name" value="Ephrin type-A receptor 5"/>
    <property type="match status" value="1"/>
</dbReference>
<dbReference type="FunFam" id="1.10.150.50:FF:000066">
    <property type="entry name" value="ephrin type-A receptor 10"/>
    <property type="match status" value="1"/>
</dbReference>
<dbReference type="GO" id="GO:0007411">
    <property type="term" value="P:axon guidance"/>
    <property type="evidence" value="ECO:0007669"/>
    <property type="project" value="TreeGrafter"/>
</dbReference>
<sequence length="925" mass="102160">ETQAELGWTSYPPNGWEEISGVDEKYKPIRTYQVCNVMEPTQQNNWLQTGWVARRGGQRIFVELQFTLRDCNSIPGVAGTCKETFNLLYVESDRDLGGVTREDRYTKIDTIAADESFTQGDLGERKMKLNTEVREIGHLNRKGFHLAFQDVGACVALVAVRVYYKRCLATVQNLAVFPDTVAEAAFATLVEVRGACVNNSEVDTDSPPRMHCSAEGEWLVPIGKCSCSAGYEEGHSSCEACPPGSYKMSSRQQECFPCPANSVAEEEGSVVCMCEEDHFRTPLDNPSAPCTRPPSPPRDLVYTLKQSTLILEWSAPSDSGGRVDLTYSVGCRRCVGRQCEPCGASVGFVPQQVGLTERTVTVVNLLPNTNYTFTVEALNGVSELLPSKRFYTVFPDSAFFLSPPAAPSLISELRAEKIEQKSITLVWREPSYPNSSRTEYEVKYYEKDQSYSTVKTAATRISVNNLKPGTTYVFLIRPFSTPAPSSSLSSSQLSSSSSSTSSSSSASSEQSPVVIIVVVSVAALIMLLSMGAVLCCVFLPVKIPTRRTYIDPETCEDLLQAVHAFAKELDNSSIKIERIVHTGDFGEVCRGCLKLPSKRELPVAIKTLRAGCSDKQRRSFLSEAGILGQFDHANIIRLEGVITTGNTMMIIVESMSNGALDSFLRKHEGQLSVMQLMDMLTGVASGMKYLTEMGFVHKRLAAHKVLVNSNLGCKVSGFRPLQEDKIEAIYTTLHGGKSVVLWTAPEAIQYHRFSSASDVWSFGIVMWEVMSYGERPYWDMGNQDVIKAIEDGFRLPAPVNCPPHLHQLMLDCWQKERTERPSFSQIHSALSKSIRSSSITLAERPLPSFPSFSSVGEWLDAVDMGRYKDNFTAAGYCYLESVARMTVQDVLSLGITSLDHQKLILAAIQTLRAQVIQMHGRGVQV</sequence>
<feature type="domain" description="Protein kinase" evidence="21">
    <location>
        <begin position="574"/>
        <end position="830"/>
    </location>
</feature>
<dbReference type="Gene3D" id="2.10.50.10">
    <property type="entry name" value="Tumor Necrosis Factor Receptor, subunit A, domain 2"/>
    <property type="match status" value="1"/>
</dbReference>
<keyword evidence="12" id="KW-0829">Tyrosine-protein kinase</keyword>
<evidence type="ECO:0000256" key="19">
    <source>
        <dbReference type="PIRSR" id="PIRSR000666-3"/>
    </source>
</evidence>
<evidence type="ECO:0000256" key="2">
    <source>
        <dbReference type="ARBA" id="ARBA00011902"/>
    </source>
</evidence>
<feature type="region of interest" description="Disordered" evidence="20">
    <location>
        <begin position="485"/>
        <end position="506"/>
    </location>
</feature>
<evidence type="ECO:0000256" key="6">
    <source>
        <dbReference type="ARBA" id="ARBA00022737"/>
    </source>
</evidence>
<dbReference type="PANTHER" id="PTHR46877">
    <property type="entry name" value="EPH RECEPTOR A5"/>
    <property type="match status" value="1"/>
</dbReference>
<dbReference type="InterPro" id="IPR001660">
    <property type="entry name" value="SAM"/>
</dbReference>
<reference evidence="25" key="1">
    <citation type="submission" date="2023-09" db="UniProtKB">
        <authorList>
            <consortium name="Ensembl"/>
        </authorList>
    </citation>
    <scope>IDENTIFICATION</scope>
</reference>
<evidence type="ECO:0000259" key="23">
    <source>
        <dbReference type="PROSITE" id="PS50853"/>
    </source>
</evidence>
<evidence type="ECO:0000256" key="9">
    <source>
        <dbReference type="ARBA" id="ARBA00022840"/>
    </source>
</evidence>
<dbReference type="PROSITE" id="PS51550">
    <property type="entry name" value="EPH_LBD"/>
    <property type="match status" value="1"/>
</dbReference>
<evidence type="ECO:0000256" key="10">
    <source>
        <dbReference type="ARBA" id="ARBA00022989"/>
    </source>
</evidence>
<comment type="function">
    <text evidence="16">Receptor for members of the ephrin-A family. Binds to EFNA3, EFNA4 and EFNA5.</text>
</comment>
<dbReference type="Gene3D" id="1.10.510.10">
    <property type="entry name" value="Transferase(Phosphotransferase) domain 1"/>
    <property type="match status" value="1"/>
</dbReference>
<dbReference type="Ensembl" id="ENSSPAT00000017369.1">
    <property type="protein sequence ID" value="ENSSPAP00000017104.1"/>
    <property type="gene ID" value="ENSSPAG00000012696.1"/>
</dbReference>
<dbReference type="Gene3D" id="2.60.120.260">
    <property type="entry name" value="Galactose-binding domain-like"/>
    <property type="match status" value="1"/>
</dbReference>
<dbReference type="InterPro" id="IPR008979">
    <property type="entry name" value="Galactose-bd-like_sf"/>
</dbReference>
<dbReference type="InterPro" id="IPR011641">
    <property type="entry name" value="Tyr-kin_ephrin_A/B_rcpt-like"/>
</dbReference>
<dbReference type="InterPro" id="IPR001426">
    <property type="entry name" value="Tyr_kinase_rcpt_V_CS"/>
</dbReference>
<feature type="domain" description="Fibronectin type-III" evidence="23">
    <location>
        <begin position="293"/>
        <end position="397"/>
    </location>
</feature>
<evidence type="ECO:0000256" key="3">
    <source>
        <dbReference type="ARBA" id="ARBA00022679"/>
    </source>
</evidence>
<dbReference type="Gene3D" id="1.10.150.50">
    <property type="entry name" value="Transcription Factor, Ets-1"/>
    <property type="match status" value="1"/>
</dbReference>
<dbReference type="GO" id="GO:0005524">
    <property type="term" value="F:ATP binding"/>
    <property type="evidence" value="ECO:0007669"/>
    <property type="project" value="UniProtKB-KW"/>
</dbReference>
<dbReference type="AlphaFoldDB" id="A0A3B5AGT9"/>
<dbReference type="InterPro" id="IPR001245">
    <property type="entry name" value="Ser-Thr/Tyr_kinase_cat_dom"/>
</dbReference>
<dbReference type="GeneTree" id="ENSGT00940000164552"/>
<dbReference type="GO" id="GO:0005005">
    <property type="term" value="F:transmembrane-ephrin receptor activity"/>
    <property type="evidence" value="ECO:0007669"/>
    <property type="project" value="TreeGrafter"/>
</dbReference>
<dbReference type="CDD" id="cd05064">
    <property type="entry name" value="PTKc_EphR_A10"/>
    <property type="match status" value="1"/>
</dbReference>
<evidence type="ECO:0000256" key="16">
    <source>
        <dbReference type="ARBA" id="ARBA00054353"/>
    </source>
</evidence>
<dbReference type="PIRSF" id="PIRSF000666">
    <property type="entry name" value="TyrPK_ephrin_receptor"/>
    <property type="match status" value="1"/>
</dbReference>
<keyword evidence="4" id="KW-0812">Transmembrane</keyword>
<evidence type="ECO:0000256" key="7">
    <source>
        <dbReference type="ARBA" id="ARBA00022741"/>
    </source>
</evidence>
<dbReference type="FunFam" id="2.60.120.260:FF:000001">
    <property type="entry name" value="Ephrin type-A receptor 7"/>
    <property type="match status" value="1"/>
</dbReference>
<feature type="disulfide bond" evidence="19">
    <location>
        <begin position="71"/>
        <end position="81"/>
    </location>
</feature>
<dbReference type="Pfam" id="PF14575">
    <property type="entry name" value="EphA2_TM"/>
    <property type="match status" value="1"/>
</dbReference>
<dbReference type="Gene3D" id="3.30.200.20">
    <property type="entry name" value="Phosphorylase Kinase, domain 1"/>
    <property type="match status" value="1"/>
</dbReference>
<dbReference type="Pfam" id="PF00536">
    <property type="entry name" value="SAM_1"/>
    <property type="match status" value="1"/>
</dbReference>
<dbReference type="SUPFAM" id="SSF56112">
    <property type="entry name" value="Protein kinase-like (PK-like)"/>
    <property type="match status" value="1"/>
</dbReference>
<dbReference type="InterPro" id="IPR016257">
    <property type="entry name" value="Tyr_kinase_ephrin_rcpt"/>
</dbReference>
<dbReference type="InterPro" id="IPR013761">
    <property type="entry name" value="SAM/pointed_sf"/>
</dbReference>
<evidence type="ECO:0000259" key="21">
    <source>
        <dbReference type="PROSITE" id="PS50011"/>
    </source>
</evidence>
<protein>
    <recommendedName>
        <fullName evidence="17">Ephrin type-A receptor 10</fullName>
        <ecNumber evidence="2">2.7.10.1</ecNumber>
    </recommendedName>
</protein>
<evidence type="ECO:0000256" key="5">
    <source>
        <dbReference type="ARBA" id="ARBA00022729"/>
    </source>
</evidence>
<dbReference type="SMART" id="SM00615">
    <property type="entry name" value="EPH_lbd"/>
    <property type="match status" value="1"/>
</dbReference>
<accession>A0A3B5AGT9</accession>
<dbReference type="SUPFAM" id="SSF49785">
    <property type="entry name" value="Galactose-binding domain-like"/>
    <property type="match status" value="1"/>
</dbReference>
<evidence type="ECO:0000256" key="15">
    <source>
        <dbReference type="ARBA" id="ARBA00051243"/>
    </source>
</evidence>
<dbReference type="CDD" id="cd00063">
    <property type="entry name" value="FN3"/>
    <property type="match status" value="2"/>
</dbReference>
<dbReference type="GO" id="GO:0030425">
    <property type="term" value="C:dendrite"/>
    <property type="evidence" value="ECO:0007669"/>
    <property type="project" value="TreeGrafter"/>
</dbReference>
<dbReference type="SMART" id="SM00060">
    <property type="entry name" value="FN3"/>
    <property type="match status" value="2"/>
</dbReference>
<keyword evidence="11" id="KW-0472">Membrane</keyword>
<dbReference type="SMART" id="SM00454">
    <property type="entry name" value="SAM"/>
    <property type="match status" value="1"/>
</dbReference>
<feature type="domain" description="SAM" evidence="22">
    <location>
        <begin position="850"/>
        <end position="914"/>
    </location>
</feature>
<keyword evidence="8" id="KW-0418">Kinase</keyword>
<dbReference type="Gene3D" id="2.60.40.1770">
    <property type="entry name" value="ephrin a2 ectodomain"/>
    <property type="match status" value="1"/>
</dbReference>
<proteinExistence type="predicted"/>
<evidence type="ECO:0000256" key="20">
    <source>
        <dbReference type="SAM" id="MobiDB-lite"/>
    </source>
</evidence>
<dbReference type="EC" id="2.7.10.1" evidence="2"/>
<dbReference type="PRINTS" id="PR00109">
    <property type="entry name" value="TYRKINASE"/>
</dbReference>
<dbReference type="FunFam" id="3.30.200.20:FF:000143">
    <property type="entry name" value="Ephrin type-B receptor 6"/>
    <property type="match status" value="1"/>
</dbReference>
<evidence type="ECO:0000256" key="1">
    <source>
        <dbReference type="ARBA" id="ARBA00004479"/>
    </source>
</evidence>
<dbReference type="Pfam" id="PF07699">
    <property type="entry name" value="Ephrin_rec_like"/>
    <property type="match status" value="1"/>
</dbReference>
<evidence type="ECO:0000259" key="22">
    <source>
        <dbReference type="PROSITE" id="PS50105"/>
    </source>
</evidence>
<evidence type="ECO:0000256" key="18">
    <source>
        <dbReference type="PIRSR" id="PIRSR000666-2"/>
    </source>
</evidence>
<dbReference type="InterPro" id="IPR036116">
    <property type="entry name" value="FN3_sf"/>
</dbReference>
<dbReference type="PROSITE" id="PS50853">
    <property type="entry name" value="FN3"/>
    <property type="match status" value="2"/>
</dbReference>
<dbReference type="InterPro" id="IPR027936">
    <property type="entry name" value="Eph_TM"/>
</dbReference>
<dbReference type="InterPro" id="IPR011009">
    <property type="entry name" value="Kinase-like_dom_sf"/>
</dbReference>
<dbReference type="Pfam" id="PF07714">
    <property type="entry name" value="PK_Tyr_Ser-Thr"/>
    <property type="match status" value="1"/>
</dbReference>
<dbReference type="SMART" id="SM01411">
    <property type="entry name" value="Ephrin_rec_like"/>
    <property type="match status" value="1"/>
</dbReference>
<feature type="domain" description="Fibronectin type-III" evidence="23">
    <location>
        <begin position="403"/>
        <end position="498"/>
    </location>
</feature>
<comment type="subcellular location">
    <subcellularLocation>
        <location evidence="1">Membrane</location>
        <topology evidence="1">Single-pass type I membrane protein</topology>
    </subcellularLocation>
</comment>
<keyword evidence="14" id="KW-0325">Glycoprotein</keyword>
<dbReference type="Pfam" id="PF00041">
    <property type="entry name" value="fn3"/>
    <property type="match status" value="2"/>
</dbReference>
<dbReference type="FunFam" id="2.60.40.10:FF:000059">
    <property type="entry name" value="Ephrin type-A receptor 6"/>
    <property type="match status" value="1"/>
</dbReference>
<organism evidence="25">
    <name type="scientific">Stegastes partitus</name>
    <name type="common">bicolor damselfish</name>
    <dbReference type="NCBI Taxonomy" id="144197"/>
    <lineage>
        <taxon>Eukaryota</taxon>
        <taxon>Metazoa</taxon>
        <taxon>Chordata</taxon>
        <taxon>Craniata</taxon>
        <taxon>Vertebrata</taxon>
        <taxon>Euteleostomi</taxon>
        <taxon>Actinopterygii</taxon>
        <taxon>Neopterygii</taxon>
        <taxon>Teleostei</taxon>
        <taxon>Neoteleostei</taxon>
        <taxon>Acanthomorphata</taxon>
        <taxon>Ovalentaria</taxon>
        <taxon>Pomacentridae</taxon>
        <taxon>Stegastes</taxon>
    </lineage>
</organism>
<comment type="catalytic activity">
    <reaction evidence="15">
        <text>L-tyrosyl-[protein] + ATP = O-phospho-L-tyrosyl-[protein] + ADP + H(+)</text>
        <dbReference type="Rhea" id="RHEA:10596"/>
        <dbReference type="Rhea" id="RHEA-COMP:10136"/>
        <dbReference type="Rhea" id="RHEA-COMP:20101"/>
        <dbReference type="ChEBI" id="CHEBI:15378"/>
        <dbReference type="ChEBI" id="CHEBI:30616"/>
        <dbReference type="ChEBI" id="CHEBI:46858"/>
        <dbReference type="ChEBI" id="CHEBI:61978"/>
        <dbReference type="ChEBI" id="CHEBI:456216"/>
        <dbReference type="EC" id="2.7.10.1"/>
    </reaction>
</comment>
<dbReference type="PROSITE" id="PS50105">
    <property type="entry name" value="SAM_DOMAIN"/>
    <property type="match status" value="1"/>
</dbReference>
<keyword evidence="9 18" id="KW-0067">ATP-binding</keyword>
<evidence type="ECO:0000256" key="14">
    <source>
        <dbReference type="ARBA" id="ARBA00023180"/>
    </source>
</evidence>
<evidence type="ECO:0000256" key="4">
    <source>
        <dbReference type="ARBA" id="ARBA00022692"/>
    </source>
</evidence>
<dbReference type="PROSITE" id="PS00791">
    <property type="entry name" value="RECEPTOR_TYR_KIN_V_2"/>
    <property type="match status" value="1"/>
</dbReference>
<dbReference type="SUPFAM" id="SSF49265">
    <property type="entry name" value="Fibronectin type III"/>
    <property type="match status" value="1"/>
</dbReference>
<dbReference type="FunFam" id="1.10.510.10:FF:000360">
    <property type="entry name" value="Ephrin type-A receptor 10"/>
    <property type="match status" value="1"/>
</dbReference>
<dbReference type="FunFam" id="2.60.40.1770:FF:000001">
    <property type="entry name" value="Ephrin type-A receptor 5"/>
    <property type="match status" value="1"/>
</dbReference>
<evidence type="ECO:0000256" key="13">
    <source>
        <dbReference type="ARBA" id="ARBA00023170"/>
    </source>
</evidence>
<feature type="disulfide bond" evidence="19">
    <location>
        <begin position="35"/>
        <end position="154"/>
    </location>
</feature>
<dbReference type="GO" id="GO:0005886">
    <property type="term" value="C:plasma membrane"/>
    <property type="evidence" value="ECO:0007669"/>
    <property type="project" value="InterPro"/>
</dbReference>
<dbReference type="InterPro" id="IPR050449">
    <property type="entry name" value="Ephrin_rcpt_TKs"/>
</dbReference>
<dbReference type="Gene3D" id="2.60.40.10">
    <property type="entry name" value="Immunoglobulins"/>
    <property type="match status" value="2"/>
</dbReference>
<evidence type="ECO:0000256" key="17">
    <source>
        <dbReference type="ARBA" id="ARBA00071280"/>
    </source>
</evidence>
<evidence type="ECO:0000256" key="8">
    <source>
        <dbReference type="ARBA" id="ARBA00022777"/>
    </source>
</evidence>
<evidence type="ECO:0000259" key="24">
    <source>
        <dbReference type="PROSITE" id="PS51550"/>
    </source>
</evidence>
<keyword evidence="7 18" id="KW-0547">Nucleotide-binding</keyword>
<keyword evidence="19" id="KW-1015">Disulfide bond</keyword>
<evidence type="ECO:0000256" key="11">
    <source>
        <dbReference type="ARBA" id="ARBA00023136"/>
    </source>
</evidence>
<evidence type="ECO:0000313" key="25">
    <source>
        <dbReference type="Ensembl" id="ENSSPAP00000017104.1"/>
    </source>
</evidence>
<evidence type="ECO:0000256" key="12">
    <source>
        <dbReference type="ARBA" id="ARBA00023137"/>
    </source>
</evidence>
<dbReference type="SUPFAM" id="SSF47769">
    <property type="entry name" value="SAM/Pointed domain"/>
    <property type="match status" value="1"/>
</dbReference>
<keyword evidence="10" id="KW-1133">Transmembrane helix</keyword>
<keyword evidence="5" id="KW-0732">Signal</keyword>
<feature type="binding site" evidence="18">
    <location>
        <position position="606"/>
    </location>
    <ligand>
        <name>ATP</name>
        <dbReference type="ChEBI" id="CHEBI:30616"/>
    </ligand>
</feature>
<keyword evidence="3" id="KW-0808">Transferase</keyword>
<dbReference type="PROSITE" id="PS50011">
    <property type="entry name" value="PROTEIN_KINASE_DOM"/>
    <property type="match status" value="1"/>
</dbReference>
<dbReference type="PANTHER" id="PTHR46877:SF16">
    <property type="entry name" value="EPHRIN TYPE-A RECEPTOR 10"/>
    <property type="match status" value="1"/>
</dbReference>
<dbReference type="InterPro" id="IPR003961">
    <property type="entry name" value="FN3_dom"/>
</dbReference>
<keyword evidence="13" id="KW-0675">Receptor</keyword>
<dbReference type="Pfam" id="PF25599">
    <property type="entry name" value="Ephrin_CRD"/>
    <property type="match status" value="1"/>
</dbReference>
<name>A0A3B5AGT9_9TELE</name>
<feature type="domain" description="Eph LBD" evidence="24">
    <location>
        <begin position="1"/>
        <end position="172"/>
    </location>
</feature>